<feature type="coiled-coil region" evidence="1">
    <location>
        <begin position="88"/>
        <end position="115"/>
    </location>
</feature>
<evidence type="ECO:0000256" key="1">
    <source>
        <dbReference type="SAM" id="Coils"/>
    </source>
</evidence>
<organism evidence="3 4">
    <name type="scientific">Acidovorax lacteus</name>
    <dbReference type="NCBI Taxonomy" id="1924988"/>
    <lineage>
        <taxon>Bacteria</taxon>
        <taxon>Pseudomonadati</taxon>
        <taxon>Pseudomonadota</taxon>
        <taxon>Betaproteobacteria</taxon>
        <taxon>Burkholderiales</taxon>
        <taxon>Comamonadaceae</taxon>
        <taxon>Acidovorax</taxon>
    </lineage>
</organism>
<dbReference type="RefSeq" id="WP_345062630.1">
    <property type="nucleotide sequence ID" value="NZ_BAABEX010000008.1"/>
</dbReference>
<accession>A0ABP8L4K6</accession>
<sequence length="375" mass="39777">MSALPPSAPIDPAAASPAPAPEAVATAAPTAPSAPTAAPTASTPVHPLTWLVAALAVAGLASSVMLWQKLSNIQEQLARQSADSGALAVEARTMARQAEDQVRDATARLSVAEARLGEVALQRTQLEELMQSLSRSRDENLVVDIESALRLAQQQAQLTGSLEPLVAALKTASQRIERAAQPRLAPVQRAIARDLDQLSRATVTDTAGLLARLDDLVRQVDELPVANAVAQAAATRRLAASSTPASAAPNAPWWQATLQRSWDILREEARSLVRVSRIDQPEAILLSPEQTYFLRENLKLKLLHARLGVLARQYDSARADLAAASAALNKYFDPSSRRTQTAATVLQAAQATVRAAELPRLDETLAALATAAAGR</sequence>
<evidence type="ECO:0000256" key="2">
    <source>
        <dbReference type="SAM" id="MobiDB-lite"/>
    </source>
</evidence>
<keyword evidence="1" id="KW-0175">Coiled coil</keyword>
<dbReference type="PANTHER" id="PTHR38043">
    <property type="entry name" value="PROTEIN HEMX"/>
    <property type="match status" value="1"/>
</dbReference>
<gene>
    <name evidence="3" type="ORF">GCM10023090_14050</name>
</gene>
<proteinExistence type="predicted"/>
<dbReference type="PANTHER" id="PTHR38043:SF1">
    <property type="entry name" value="PROTEIN HEMX"/>
    <property type="match status" value="1"/>
</dbReference>
<feature type="region of interest" description="Disordered" evidence="2">
    <location>
        <begin position="1"/>
        <end position="43"/>
    </location>
</feature>
<protein>
    <submittedName>
        <fullName evidence="3">Uroporphyrinogen-III C-methyltransferase</fullName>
    </submittedName>
</protein>
<evidence type="ECO:0000313" key="3">
    <source>
        <dbReference type="EMBL" id="GAA4422682.1"/>
    </source>
</evidence>
<dbReference type="Pfam" id="PF04375">
    <property type="entry name" value="HemX"/>
    <property type="match status" value="1"/>
</dbReference>
<comment type="caution">
    <text evidence="3">The sequence shown here is derived from an EMBL/GenBank/DDBJ whole genome shotgun (WGS) entry which is preliminary data.</text>
</comment>
<name>A0ABP8L4K6_9BURK</name>
<dbReference type="Proteomes" id="UP001501788">
    <property type="component" value="Unassembled WGS sequence"/>
</dbReference>
<reference evidence="4" key="1">
    <citation type="journal article" date="2019" name="Int. J. Syst. Evol. Microbiol.">
        <title>The Global Catalogue of Microorganisms (GCM) 10K type strain sequencing project: providing services to taxonomists for standard genome sequencing and annotation.</title>
        <authorList>
            <consortium name="The Broad Institute Genomics Platform"/>
            <consortium name="The Broad Institute Genome Sequencing Center for Infectious Disease"/>
            <person name="Wu L."/>
            <person name="Ma J."/>
        </authorList>
    </citation>
    <scope>NUCLEOTIDE SEQUENCE [LARGE SCALE GENOMIC DNA]</scope>
    <source>
        <strain evidence="4">JCM 31890</strain>
    </source>
</reference>
<keyword evidence="4" id="KW-1185">Reference proteome</keyword>
<dbReference type="EMBL" id="BAABEX010000008">
    <property type="protein sequence ID" value="GAA4422682.1"/>
    <property type="molecule type" value="Genomic_DNA"/>
</dbReference>
<evidence type="ECO:0000313" key="4">
    <source>
        <dbReference type="Proteomes" id="UP001501788"/>
    </source>
</evidence>
<dbReference type="InterPro" id="IPR007470">
    <property type="entry name" value="HemX"/>
</dbReference>